<keyword evidence="1" id="KW-0134">Cell wall</keyword>
<dbReference type="CDD" id="cd00063">
    <property type="entry name" value="FN3"/>
    <property type="match status" value="1"/>
</dbReference>
<dbReference type="Gene3D" id="2.60.40.10">
    <property type="entry name" value="Immunoglobulins"/>
    <property type="match status" value="2"/>
</dbReference>
<feature type="domain" description="Gram-positive cocci surface proteins LPxTG" evidence="9">
    <location>
        <begin position="516"/>
        <end position="549"/>
    </location>
</feature>
<dbReference type="SUPFAM" id="SSF49319">
    <property type="entry name" value="Actinoxanthin-like"/>
    <property type="match status" value="1"/>
</dbReference>
<evidence type="ECO:0000259" key="9">
    <source>
        <dbReference type="PROSITE" id="PS50847"/>
    </source>
</evidence>
<keyword evidence="8" id="KW-0812">Transmembrane</keyword>
<dbReference type="PROSITE" id="PS50847">
    <property type="entry name" value="GRAM_POS_ANCHORING"/>
    <property type="match status" value="1"/>
</dbReference>
<evidence type="ECO:0000256" key="2">
    <source>
        <dbReference type="ARBA" id="ARBA00022525"/>
    </source>
</evidence>
<feature type="region of interest" description="Disordered" evidence="7">
    <location>
        <begin position="104"/>
        <end position="131"/>
    </location>
</feature>
<gene>
    <name evidence="10" type="ORF">TEK04_20775</name>
</gene>
<evidence type="ECO:0000256" key="3">
    <source>
        <dbReference type="ARBA" id="ARBA00022729"/>
    </source>
</evidence>
<name>A0ABU8DZC6_9ACTN</name>
<dbReference type="RefSeq" id="WP_336406282.1">
    <property type="nucleotide sequence ID" value="NZ_JBAPLU010000037.1"/>
</dbReference>
<keyword evidence="5" id="KW-0378">Hydrolase</keyword>
<keyword evidence="2" id="KW-0964">Secreted</keyword>
<comment type="caution">
    <text evidence="10">The sequence shown here is derived from an EMBL/GenBank/DDBJ whole genome shotgun (WGS) entry which is preliminary data.</text>
</comment>
<dbReference type="Proteomes" id="UP001361570">
    <property type="component" value="Unassembled WGS sequence"/>
</dbReference>
<evidence type="ECO:0000256" key="5">
    <source>
        <dbReference type="ARBA" id="ARBA00023295"/>
    </source>
</evidence>
<evidence type="ECO:0000256" key="8">
    <source>
        <dbReference type="SAM" id="Phobius"/>
    </source>
</evidence>
<sequence length="549" mass="53146">MRFTSPSRRALGVVAASTIGMSTAVLGVTGVASAAPIITSTSQLAANTEDGDTGLTVPAGYCTASVQIDGASGGRSGSTGGPLGKGILFTVALDGPTTFAFARGGAGGDDADGTENGTAGTNSGAASLNGTDGAPGGGGAAGSALLVGGAVVASAKGGDGAGTEGGVGGGATGVSTDLVLPYGAPQIDASGFAGGYVGVIARGCEAPDAPSLADLQPRDGGAVVFFNEPGEPDAFTADATGYQYRVGTGSWVSLTAEDLERGWFEVGGLTNGTEYSITMQSLSEANGPSEASDAGTVTPFAVAGAPAITAVKTGPSQITVSWAPSARQGTYPVAGYGVYWGQGIKSESDGQGGSGTGGTGCEVAASATSCTFFVPAGADYQVGVYSFDTEKNFSDASSKSGIVVPASTVPASVPTQDNGDVVGPAGPISKLTAGQKVTLQGTGYAPNSTVTLVVYSSPVTLGTVVADKDGNFSVEVTVPANLANGTHHLVATGVDRDGNVRNLVVTVTVSGGVATLATTGFDAAPVAVGGGLVLLTGAGLLVGARRRAS</sequence>
<keyword evidence="8" id="KW-0472">Membrane</keyword>
<accession>A0ABU8DZC6</accession>
<dbReference type="InterPro" id="IPR027273">
    <property type="entry name" value="Neocarzinostatin-like"/>
</dbReference>
<keyword evidence="4" id="KW-0572">Peptidoglycan-anchor</keyword>
<feature type="transmembrane region" description="Helical" evidence="8">
    <location>
        <begin position="523"/>
        <end position="544"/>
    </location>
</feature>
<keyword evidence="6" id="KW-0624">Polysaccharide degradation</keyword>
<keyword evidence="6" id="KW-0119">Carbohydrate metabolism</keyword>
<keyword evidence="3" id="KW-0732">Signal</keyword>
<keyword evidence="8" id="KW-1133">Transmembrane helix</keyword>
<dbReference type="InterPro" id="IPR019931">
    <property type="entry name" value="LPXTG_anchor"/>
</dbReference>
<dbReference type="SMART" id="SM00060">
    <property type="entry name" value="FN3"/>
    <property type="match status" value="2"/>
</dbReference>
<keyword evidence="5" id="KW-0326">Glycosidase</keyword>
<organism evidence="10 11">
    <name type="scientific">Klenkia sesuvii</name>
    <dbReference type="NCBI Taxonomy" id="3103137"/>
    <lineage>
        <taxon>Bacteria</taxon>
        <taxon>Bacillati</taxon>
        <taxon>Actinomycetota</taxon>
        <taxon>Actinomycetes</taxon>
        <taxon>Geodermatophilales</taxon>
        <taxon>Geodermatophilaceae</taxon>
        <taxon>Klenkia</taxon>
    </lineage>
</organism>
<keyword evidence="11" id="KW-1185">Reference proteome</keyword>
<dbReference type="EMBL" id="JBAPLU010000037">
    <property type="protein sequence ID" value="MEI4274167.1"/>
    <property type="molecule type" value="Genomic_DNA"/>
</dbReference>
<evidence type="ECO:0000256" key="1">
    <source>
        <dbReference type="ARBA" id="ARBA00022512"/>
    </source>
</evidence>
<proteinExistence type="predicted"/>
<dbReference type="SUPFAM" id="SSF49265">
    <property type="entry name" value="Fibronectin type III"/>
    <property type="match status" value="1"/>
</dbReference>
<dbReference type="InterPro" id="IPR036116">
    <property type="entry name" value="FN3_sf"/>
</dbReference>
<evidence type="ECO:0000256" key="4">
    <source>
        <dbReference type="ARBA" id="ARBA00023088"/>
    </source>
</evidence>
<evidence type="ECO:0000313" key="11">
    <source>
        <dbReference type="Proteomes" id="UP001361570"/>
    </source>
</evidence>
<evidence type="ECO:0000256" key="7">
    <source>
        <dbReference type="SAM" id="MobiDB-lite"/>
    </source>
</evidence>
<evidence type="ECO:0000313" key="10">
    <source>
        <dbReference type="EMBL" id="MEI4274167.1"/>
    </source>
</evidence>
<evidence type="ECO:0000256" key="6">
    <source>
        <dbReference type="ARBA" id="ARBA00023326"/>
    </source>
</evidence>
<dbReference type="InterPro" id="IPR003961">
    <property type="entry name" value="FN3_dom"/>
</dbReference>
<protein>
    <submittedName>
        <fullName evidence="10">Ig-like domain-containing protein</fullName>
    </submittedName>
</protein>
<dbReference type="InterPro" id="IPR013783">
    <property type="entry name" value="Ig-like_fold"/>
</dbReference>
<reference evidence="10 11" key="1">
    <citation type="submission" date="2024-03" db="EMBL/GenBank/DDBJ databases">
        <title>Draft genome sequence of Klenkia sp. LSe6-5.</title>
        <authorList>
            <person name="Duangmal K."/>
            <person name="Chantavorakit T."/>
        </authorList>
    </citation>
    <scope>NUCLEOTIDE SEQUENCE [LARGE SCALE GENOMIC DNA]</scope>
    <source>
        <strain evidence="10 11">LSe6-5</strain>
    </source>
</reference>